<dbReference type="RefSeq" id="WP_073076902.1">
    <property type="nucleotide sequence ID" value="NZ_FRBL01000001.1"/>
</dbReference>
<feature type="domain" description="HTH marR-type" evidence="1">
    <location>
        <begin position="9"/>
        <end position="144"/>
    </location>
</feature>
<dbReference type="InterPro" id="IPR036390">
    <property type="entry name" value="WH_DNA-bd_sf"/>
</dbReference>
<dbReference type="PANTHER" id="PTHR33164">
    <property type="entry name" value="TRANSCRIPTIONAL REGULATOR, MARR FAMILY"/>
    <property type="match status" value="1"/>
</dbReference>
<dbReference type="SUPFAM" id="SSF46785">
    <property type="entry name" value="Winged helix' DNA-binding domain"/>
    <property type="match status" value="1"/>
</dbReference>
<dbReference type="InterPro" id="IPR036388">
    <property type="entry name" value="WH-like_DNA-bd_sf"/>
</dbReference>
<dbReference type="EMBL" id="FRBL01000001">
    <property type="protein sequence ID" value="SHK75974.1"/>
    <property type="molecule type" value="Genomic_DNA"/>
</dbReference>
<dbReference type="Pfam" id="PF01047">
    <property type="entry name" value="MarR"/>
    <property type="match status" value="1"/>
</dbReference>
<sequence>MSFYASLGHLVFGTRLRRLSEYFLMEVNKVYEQEGIPFDASWFPVFYILSQSQPMPLIDIADQLEISHSAVSQMVTNLRKKGLVKTDSCNDDRRRQLVVFTPEGEDLLRRVQPIWKAITKAMENVAMEHKHSQQILEAIREIEESVQATPLAERVRKEL</sequence>
<dbReference type="OrthoDB" id="759747at2"/>
<evidence type="ECO:0000313" key="2">
    <source>
        <dbReference type="EMBL" id="SHK75974.1"/>
    </source>
</evidence>
<dbReference type="InterPro" id="IPR000835">
    <property type="entry name" value="HTH_MarR-typ"/>
</dbReference>
<dbReference type="STRING" id="1419482.SAMN05444266_10150"/>
<accession>A0A1M6V3J4</accession>
<evidence type="ECO:0000259" key="1">
    <source>
        <dbReference type="PROSITE" id="PS50995"/>
    </source>
</evidence>
<dbReference type="PROSITE" id="PS50995">
    <property type="entry name" value="HTH_MARR_2"/>
    <property type="match status" value="1"/>
</dbReference>
<gene>
    <name evidence="2" type="ORF">SAMN05444266_10150</name>
</gene>
<dbReference type="GO" id="GO:0003677">
    <property type="term" value="F:DNA binding"/>
    <property type="evidence" value="ECO:0007669"/>
    <property type="project" value="UniProtKB-KW"/>
</dbReference>
<organism evidence="2 3">
    <name type="scientific">Chitinophaga jiangningensis</name>
    <dbReference type="NCBI Taxonomy" id="1419482"/>
    <lineage>
        <taxon>Bacteria</taxon>
        <taxon>Pseudomonadati</taxon>
        <taxon>Bacteroidota</taxon>
        <taxon>Chitinophagia</taxon>
        <taxon>Chitinophagales</taxon>
        <taxon>Chitinophagaceae</taxon>
        <taxon>Chitinophaga</taxon>
    </lineage>
</organism>
<keyword evidence="2" id="KW-0238">DNA-binding</keyword>
<protein>
    <submittedName>
        <fullName evidence="2">DNA-binding transcriptional regulator, MarR family</fullName>
    </submittedName>
</protein>
<dbReference type="GO" id="GO:0003700">
    <property type="term" value="F:DNA-binding transcription factor activity"/>
    <property type="evidence" value="ECO:0007669"/>
    <property type="project" value="InterPro"/>
</dbReference>
<dbReference type="GO" id="GO:0006950">
    <property type="term" value="P:response to stress"/>
    <property type="evidence" value="ECO:0007669"/>
    <property type="project" value="TreeGrafter"/>
</dbReference>
<dbReference type="PANTHER" id="PTHR33164:SF99">
    <property type="entry name" value="MARR FAMILY REGULATORY PROTEIN"/>
    <property type="match status" value="1"/>
</dbReference>
<dbReference type="Proteomes" id="UP000184420">
    <property type="component" value="Unassembled WGS sequence"/>
</dbReference>
<dbReference type="InterPro" id="IPR039422">
    <property type="entry name" value="MarR/SlyA-like"/>
</dbReference>
<name>A0A1M6V3J4_9BACT</name>
<dbReference type="Gene3D" id="1.10.10.10">
    <property type="entry name" value="Winged helix-like DNA-binding domain superfamily/Winged helix DNA-binding domain"/>
    <property type="match status" value="1"/>
</dbReference>
<dbReference type="AlphaFoldDB" id="A0A1M6V3J4"/>
<evidence type="ECO:0000313" key="3">
    <source>
        <dbReference type="Proteomes" id="UP000184420"/>
    </source>
</evidence>
<reference evidence="2 3" key="1">
    <citation type="submission" date="2016-11" db="EMBL/GenBank/DDBJ databases">
        <authorList>
            <person name="Jaros S."/>
            <person name="Januszkiewicz K."/>
            <person name="Wedrychowicz H."/>
        </authorList>
    </citation>
    <scope>NUCLEOTIDE SEQUENCE [LARGE SCALE GENOMIC DNA]</scope>
    <source>
        <strain evidence="2 3">DSM 27406</strain>
    </source>
</reference>
<keyword evidence="3" id="KW-1185">Reference proteome</keyword>
<proteinExistence type="predicted"/>
<dbReference type="SMART" id="SM00347">
    <property type="entry name" value="HTH_MARR"/>
    <property type="match status" value="1"/>
</dbReference>